<dbReference type="AlphaFoldDB" id="A0A5K3FAA4"/>
<sequence>PGLPSRNITKNSRGNWIFGLLHSIRSPTAPSNRKLLVVWRLIRTQTCWTTLPQPVLCLSAFQWHAKMMSSQLEKDTNEVQYIMSGVDSVVDLEGRRLTCGSSF</sequence>
<accession>A0A5K3FAA4</accession>
<evidence type="ECO:0000313" key="1">
    <source>
        <dbReference type="WBParaSite" id="MCU_006224-RA"/>
    </source>
</evidence>
<dbReference type="WBParaSite" id="MCU_006224-RA">
    <property type="protein sequence ID" value="MCU_006224-RA"/>
    <property type="gene ID" value="MCU_006224"/>
</dbReference>
<organism evidence="1">
    <name type="scientific">Mesocestoides corti</name>
    <name type="common">Flatworm</name>
    <dbReference type="NCBI Taxonomy" id="53468"/>
    <lineage>
        <taxon>Eukaryota</taxon>
        <taxon>Metazoa</taxon>
        <taxon>Spiralia</taxon>
        <taxon>Lophotrochozoa</taxon>
        <taxon>Platyhelminthes</taxon>
        <taxon>Cestoda</taxon>
        <taxon>Eucestoda</taxon>
        <taxon>Cyclophyllidea</taxon>
        <taxon>Mesocestoididae</taxon>
        <taxon>Mesocestoides</taxon>
    </lineage>
</organism>
<name>A0A5K3FAA4_MESCO</name>
<reference evidence="1" key="1">
    <citation type="submission" date="2019-11" db="UniProtKB">
        <authorList>
            <consortium name="WormBaseParasite"/>
        </authorList>
    </citation>
    <scope>IDENTIFICATION</scope>
</reference>
<proteinExistence type="predicted"/>
<protein>
    <submittedName>
        <fullName evidence="1">Polyprotein</fullName>
    </submittedName>
</protein>